<keyword evidence="2" id="KW-1185">Reference proteome</keyword>
<sequence length="583" mass="67294">MTSATTIQLEAENHLLTQNNIDFKTIQIGEEKSLLVGSADLLNFYFCLNEDSYVTIQQVCGYYSGNISQLQVAVDENDILSFELPEMKSEVPSIPCVGLNFTMNLLSGRHLLTFKKMYTNTNHFFIDNFQIHFPGIYITKSILQCSTICLESINLPKFDVNQLNSSVVGRINNNNYNTTCAEVDNINIPIYHEQAKILKVTAIHPAYHSFENTKIHDFKNCKQTESVIFSVRNYLLGQPLFTSKGFVLREARYLTRRTILLKFYLEGPITDSVNSEIGSNIHLQVSSIKFDTDIIFSHYGRTERWISSSPITFSNDKLQHTWNVPDFTWSSTSPNYISFILPENFTTSLIVKRLSIEKRHVRQDIPFTMFSNERSLLEGVDKDFWWPQNNDTMTVRVMETGKIFSNADYLRIYVPVPWNSINWCQIFVIYQDGNVRILPITPPGVDWIPFGSSLVVGETNPISRRPYSAIRHIDFHAKQFRMDIYYYDGNNASLVLNSKMFETSMTISNFQFKKKSLLPVLTFRSMFVTEGNSDCDHVNVDGKQDIRIQSNWTEILGTTFFFYRKCISKHNTQSPDYLVQILE</sequence>
<reference evidence="1" key="1">
    <citation type="submission" date="2021-03" db="EMBL/GenBank/DDBJ databases">
        <authorList>
            <person name="Bekaert M."/>
        </authorList>
    </citation>
    <scope>NUCLEOTIDE SEQUENCE</scope>
</reference>
<evidence type="ECO:0000313" key="2">
    <source>
        <dbReference type="Proteomes" id="UP000683360"/>
    </source>
</evidence>
<dbReference type="EMBL" id="CAJPWZ010002726">
    <property type="protein sequence ID" value="CAG2244067.1"/>
    <property type="molecule type" value="Genomic_DNA"/>
</dbReference>
<evidence type="ECO:0000313" key="1">
    <source>
        <dbReference type="EMBL" id="CAG2244067.1"/>
    </source>
</evidence>
<dbReference type="Proteomes" id="UP000683360">
    <property type="component" value="Unassembled WGS sequence"/>
</dbReference>
<comment type="caution">
    <text evidence="1">The sequence shown here is derived from an EMBL/GenBank/DDBJ whole genome shotgun (WGS) entry which is preliminary data.</text>
</comment>
<proteinExistence type="predicted"/>
<name>A0A8S3UDT2_MYTED</name>
<dbReference type="AlphaFoldDB" id="A0A8S3UDT2"/>
<organism evidence="1 2">
    <name type="scientific">Mytilus edulis</name>
    <name type="common">Blue mussel</name>
    <dbReference type="NCBI Taxonomy" id="6550"/>
    <lineage>
        <taxon>Eukaryota</taxon>
        <taxon>Metazoa</taxon>
        <taxon>Spiralia</taxon>
        <taxon>Lophotrochozoa</taxon>
        <taxon>Mollusca</taxon>
        <taxon>Bivalvia</taxon>
        <taxon>Autobranchia</taxon>
        <taxon>Pteriomorphia</taxon>
        <taxon>Mytilida</taxon>
        <taxon>Mytiloidea</taxon>
        <taxon>Mytilidae</taxon>
        <taxon>Mytilinae</taxon>
        <taxon>Mytilus</taxon>
    </lineage>
</organism>
<accession>A0A8S3UDT2</accession>
<gene>
    <name evidence="1" type="ORF">MEDL_56162</name>
</gene>
<dbReference type="OrthoDB" id="6080033at2759"/>
<protein>
    <submittedName>
        <fullName evidence="1">Uncharacterized protein</fullName>
    </submittedName>
</protein>